<dbReference type="AlphaFoldDB" id="A0A0N4XQ00"/>
<dbReference type="Proteomes" id="UP000271162">
    <property type="component" value="Unassembled WGS sequence"/>
</dbReference>
<keyword evidence="2" id="KW-0812">Transmembrane</keyword>
<sequence length="76" mass="8895">MNEQSALSLVVYGKTSAHLELLDGILEKILDEKWKAFGKRYWFRSLISFTVYYVIFTAAYMLRPFSATTEIFLTNF</sequence>
<evidence type="ECO:0000313" key="5">
    <source>
        <dbReference type="WBParaSite" id="NBR_0000460201-mRNA-1"/>
    </source>
</evidence>
<name>A0A0N4XQ00_NIPBR</name>
<keyword evidence="4" id="KW-1185">Reference proteome</keyword>
<dbReference type="PANTHER" id="PTHR10582:SF30">
    <property type="entry name" value="ION TRANSPORT DOMAIN-CONTAINING PROTEIN"/>
    <property type="match status" value="1"/>
</dbReference>
<dbReference type="GO" id="GO:0005262">
    <property type="term" value="F:calcium channel activity"/>
    <property type="evidence" value="ECO:0007669"/>
    <property type="project" value="TreeGrafter"/>
</dbReference>
<proteinExistence type="predicted"/>
<feature type="transmembrane region" description="Helical" evidence="2">
    <location>
        <begin position="41"/>
        <end position="62"/>
    </location>
</feature>
<dbReference type="InterPro" id="IPR024862">
    <property type="entry name" value="TRPV"/>
</dbReference>
<protein>
    <submittedName>
        <fullName evidence="5">Bestrophin homolog</fullName>
    </submittedName>
</protein>
<keyword evidence="2" id="KW-0472">Membrane</keyword>
<dbReference type="EMBL" id="UYSL01008992">
    <property type="protein sequence ID" value="VDL68192.1"/>
    <property type="molecule type" value="Genomic_DNA"/>
</dbReference>
<reference evidence="5" key="1">
    <citation type="submission" date="2017-02" db="UniProtKB">
        <authorList>
            <consortium name="WormBaseParasite"/>
        </authorList>
    </citation>
    <scope>IDENTIFICATION</scope>
</reference>
<dbReference type="GO" id="GO:0098703">
    <property type="term" value="P:calcium ion import across plasma membrane"/>
    <property type="evidence" value="ECO:0007669"/>
    <property type="project" value="TreeGrafter"/>
</dbReference>
<keyword evidence="2" id="KW-1133">Transmembrane helix</keyword>
<keyword evidence="1" id="KW-0677">Repeat</keyword>
<gene>
    <name evidence="3" type="ORF">NBR_LOCUS4603</name>
</gene>
<dbReference type="GO" id="GO:0005886">
    <property type="term" value="C:plasma membrane"/>
    <property type="evidence" value="ECO:0007669"/>
    <property type="project" value="TreeGrafter"/>
</dbReference>
<reference evidence="3 4" key="2">
    <citation type="submission" date="2018-11" db="EMBL/GenBank/DDBJ databases">
        <authorList>
            <consortium name="Pathogen Informatics"/>
        </authorList>
    </citation>
    <scope>NUCLEOTIDE SEQUENCE [LARGE SCALE GENOMIC DNA]</scope>
</reference>
<evidence type="ECO:0000313" key="3">
    <source>
        <dbReference type="EMBL" id="VDL68192.1"/>
    </source>
</evidence>
<dbReference type="PANTHER" id="PTHR10582">
    <property type="entry name" value="TRANSIENT RECEPTOR POTENTIAL ION CHANNEL PROTEIN"/>
    <property type="match status" value="1"/>
</dbReference>
<evidence type="ECO:0000313" key="4">
    <source>
        <dbReference type="Proteomes" id="UP000271162"/>
    </source>
</evidence>
<evidence type="ECO:0000256" key="1">
    <source>
        <dbReference type="ARBA" id="ARBA00022737"/>
    </source>
</evidence>
<organism evidence="5">
    <name type="scientific">Nippostrongylus brasiliensis</name>
    <name type="common">Rat hookworm</name>
    <dbReference type="NCBI Taxonomy" id="27835"/>
    <lineage>
        <taxon>Eukaryota</taxon>
        <taxon>Metazoa</taxon>
        <taxon>Ecdysozoa</taxon>
        <taxon>Nematoda</taxon>
        <taxon>Chromadorea</taxon>
        <taxon>Rhabditida</taxon>
        <taxon>Rhabditina</taxon>
        <taxon>Rhabditomorpha</taxon>
        <taxon>Strongyloidea</taxon>
        <taxon>Heligmosomidae</taxon>
        <taxon>Nippostrongylus</taxon>
    </lineage>
</organism>
<evidence type="ECO:0000256" key="2">
    <source>
        <dbReference type="SAM" id="Phobius"/>
    </source>
</evidence>
<dbReference type="WBParaSite" id="NBR_0000460201-mRNA-1">
    <property type="protein sequence ID" value="NBR_0000460201-mRNA-1"/>
    <property type="gene ID" value="NBR_0000460201"/>
</dbReference>
<dbReference type="STRING" id="27835.A0A0N4XQ00"/>
<accession>A0A0N4XQ00</accession>